<dbReference type="Proteomes" id="UP001516400">
    <property type="component" value="Unassembled WGS sequence"/>
</dbReference>
<dbReference type="EMBL" id="JABFTP020000165">
    <property type="protein sequence ID" value="KAL3284522.1"/>
    <property type="molecule type" value="Genomic_DNA"/>
</dbReference>
<keyword evidence="1" id="KW-0732">Signal</keyword>
<feature type="signal peptide" evidence="1">
    <location>
        <begin position="1"/>
        <end position="19"/>
    </location>
</feature>
<dbReference type="AlphaFoldDB" id="A0ABD2P0T2"/>
<accession>A0ABD2P0T2</accession>
<protein>
    <submittedName>
        <fullName evidence="2">Uncharacterized protein</fullName>
    </submittedName>
</protein>
<feature type="chain" id="PRO_5044862705" evidence="1">
    <location>
        <begin position="20"/>
        <end position="473"/>
    </location>
</feature>
<sequence length="473" mass="53687">MYLIQVIICSFCFVVFANSSPTRILVSCDRNGFTCKTIDSKRHILYQCPPKTQDVLINLWNYGEPSNTAWVTVKNCATVEIDMSCTSYRRSFESLTIENVTNLHFTRSVTTMKNPAKIYLRDIENIPLIPENTFTIPHMMKYNGPVVEHEVQGIEFESVNIGTIETHAFHGLRGFRNFTWKNVNVELVHPKAITINFNTTEKYQGWFSMTNSTMTILDYLSFQLHVKEAIFENNKFVEIMPGGISGTIENFTYVDNIVDMLQPGSISILAKTVNIFANTFNYLKAGSLSKISPGLLTDSHTSFGNLEFGYKFNNNNIVYMDAGSLNPDMVAYKKVSTNLYFTFNNFFCTCENMGWLISPNGHGSSTTSLKSFYESITNETASNICSGLTCKMTIASLKYFFKNGQCISNFTMEDFCQITTTSQTSTFEVDSIGESDIWYNRSEPKSDGNSNFSYYYIISFSVMLNMFSLKFVL</sequence>
<proteinExistence type="predicted"/>
<evidence type="ECO:0000256" key="1">
    <source>
        <dbReference type="SAM" id="SignalP"/>
    </source>
</evidence>
<keyword evidence="3" id="KW-1185">Reference proteome</keyword>
<name>A0ABD2P0T2_9CUCU</name>
<organism evidence="2 3">
    <name type="scientific">Cryptolaemus montrouzieri</name>
    <dbReference type="NCBI Taxonomy" id="559131"/>
    <lineage>
        <taxon>Eukaryota</taxon>
        <taxon>Metazoa</taxon>
        <taxon>Ecdysozoa</taxon>
        <taxon>Arthropoda</taxon>
        <taxon>Hexapoda</taxon>
        <taxon>Insecta</taxon>
        <taxon>Pterygota</taxon>
        <taxon>Neoptera</taxon>
        <taxon>Endopterygota</taxon>
        <taxon>Coleoptera</taxon>
        <taxon>Polyphaga</taxon>
        <taxon>Cucujiformia</taxon>
        <taxon>Coccinelloidea</taxon>
        <taxon>Coccinellidae</taxon>
        <taxon>Scymninae</taxon>
        <taxon>Scymnini</taxon>
        <taxon>Cryptolaemus</taxon>
    </lineage>
</organism>
<evidence type="ECO:0000313" key="2">
    <source>
        <dbReference type="EMBL" id="KAL3284522.1"/>
    </source>
</evidence>
<gene>
    <name evidence="2" type="ORF">HHI36_018680</name>
</gene>
<comment type="caution">
    <text evidence="2">The sequence shown here is derived from an EMBL/GenBank/DDBJ whole genome shotgun (WGS) entry which is preliminary data.</text>
</comment>
<reference evidence="2 3" key="1">
    <citation type="journal article" date="2021" name="BMC Biol.">
        <title>Horizontally acquired antibacterial genes associated with adaptive radiation of ladybird beetles.</title>
        <authorList>
            <person name="Li H.S."/>
            <person name="Tang X.F."/>
            <person name="Huang Y.H."/>
            <person name="Xu Z.Y."/>
            <person name="Chen M.L."/>
            <person name="Du X.Y."/>
            <person name="Qiu B.Y."/>
            <person name="Chen P.T."/>
            <person name="Zhang W."/>
            <person name="Slipinski A."/>
            <person name="Escalona H.E."/>
            <person name="Waterhouse R.M."/>
            <person name="Zwick A."/>
            <person name="Pang H."/>
        </authorList>
    </citation>
    <scope>NUCLEOTIDE SEQUENCE [LARGE SCALE GENOMIC DNA]</scope>
    <source>
        <strain evidence="2">SYSU2018</strain>
    </source>
</reference>
<evidence type="ECO:0000313" key="3">
    <source>
        <dbReference type="Proteomes" id="UP001516400"/>
    </source>
</evidence>